<dbReference type="InterPro" id="IPR002508">
    <property type="entry name" value="MurNAc-LAA_cat"/>
</dbReference>
<comment type="caution">
    <text evidence="5">The sequence shown here is derived from an EMBL/GenBank/DDBJ whole genome shotgun (WGS) entry which is preliminary data.</text>
</comment>
<dbReference type="eggNOG" id="COG0860">
    <property type="taxonomic scope" value="Bacteria"/>
</dbReference>
<dbReference type="RefSeq" id="WP_044247132.1">
    <property type="nucleotide sequence ID" value="NZ_ASRX01000056.1"/>
</dbReference>
<keyword evidence="3" id="KW-0378">Hydrolase</keyword>
<dbReference type="InterPro" id="IPR036779">
    <property type="entry name" value="LysM_dom_sf"/>
</dbReference>
<feature type="domain" description="LysM" evidence="4">
    <location>
        <begin position="4"/>
        <end position="59"/>
    </location>
</feature>
<dbReference type="Gene3D" id="3.10.350.10">
    <property type="entry name" value="LysM domain"/>
    <property type="match status" value="1"/>
</dbReference>
<dbReference type="PANTHER" id="PTHR30404:SF0">
    <property type="entry name" value="N-ACETYLMURAMOYL-L-ALANINE AMIDASE AMIC"/>
    <property type="match status" value="1"/>
</dbReference>
<dbReference type="Proteomes" id="UP000019678">
    <property type="component" value="Unassembled WGS sequence"/>
</dbReference>
<dbReference type="OrthoDB" id="9806267at2"/>
<proteinExistence type="predicted"/>
<dbReference type="Pfam" id="PF01520">
    <property type="entry name" value="Amidase_3"/>
    <property type="match status" value="1"/>
</dbReference>
<dbReference type="InterPro" id="IPR018392">
    <property type="entry name" value="LysM"/>
</dbReference>
<reference evidence="5 6" key="1">
    <citation type="submission" date="2013-05" db="EMBL/GenBank/DDBJ databases">
        <title>Genome assembly of Chondromyces apiculatus DSM 436.</title>
        <authorList>
            <person name="Sharma G."/>
            <person name="Khatri I."/>
            <person name="Kaur C."/>
            <person name="Mayilraj S."/>
            <person name="Subramanian S."/>
        </authorList>
    </citation>
    <scope>NUCLEOTIDE SEQUENCE [LARGE SCALE GENOMIC DNA]</scope>
    <source>
        <strain evidence="5 6">DSM 436</strain>
    </source>
</reference>
<dbReference type="AlphaFoldDB" id="A0A017T150"/>
<evidence type="ECO:0000256" key="2">
    <source>
        <dbReference type="ARBA" id="ARBA00011901"/>
    </source>
</evidence>
<dbReference type="SUPFAM" id="SSF53187">
    <property type="entry name" value="Zn-dependent exopeptidases"/>
    <property type="match status" value="1"/>
</dbReference>
<evidence type="ECO:0000256" key="3">
    <source>
        <dbReference type="ARBA" id="ARBA00022801"/>
    </source>
</evidence>
<gene>
    <name evidence="5" type="ORF">CAP_6617</name>
</gene>
<evidence type="ECO:0000256" key="1">
    <source>
        <dbReference type="ARBA" id="ARBA00001561"/>
    </source>
</evidence>
<dbReference type="GO" id="GO:0030288">
    <property type="term" value="C:outer membrane-bounded periplasmic space"/>
    <property type="evidence" value="ECO:0007669"/>
    <property type="project" value="TreeGrafter"/>
</dbReference>
<dbReference type="SMART" id="SM00257">
    <property type="entry name" value="LysM"/>
    <property type="match status" value="1"/>
</dbReference>
<dbReference type="EMBL" id="ASRX01000056">
    <property type="protein sequence ID" value="EYF02727.1"/>
    <property type="molecule type" value="Genomic_DNA"/>
</dbReference>
<dbReference type="STRING" id="1192034.CAP_6617"/>
<name>A0A017T150_9BACT</name>
<accession>A0A017T150</accession>
<dbReference type="Gene3D" id="3.40.630.40">
    <property type="entry name" value="Zn-dependent exopeptidases"/>
    <property type="match status" value="1"/>
</dbReference>
<dbReference type="PANTHER" id="PTHR30404">
    <property type="entry name" value="N-ACETYLMURAMOYL-L-ALANINE AMIDASE"/>
    <property type="match status" value="1"/>
</dbReference>
<dbReference type="GO" id="GO:0009253">
    <property type="term" value="P:peptidoglycan catabolic process"/>
    <property type="evidence" value="ECO:0007669"/>
    <property type="project" value="InterPro"/>
</dbReference>
<evidence type="ECO:0000259" key="4">
    <source>
        <dbReference type="PROSITE" id="PS51782"/>
    </source>
</evidence>
<comment type="catalytic activity">
    <reaction evidence="1">
        <text>Hydrolyzes the link between N-acetylmuramoyl residues and L-amino acid residues in certain cell-wall glycopeptides.</text>
        <dbReference type="EC" id="3.5.1.28"/>
    </reaction>
</comment>
<keyword evidence="6" id="KW-1185">Reference proteome</keyword>
<organism evidence="5 6">
    <name type="scientific">Chondromyces apiculatus DSM 436</name>
    <dbReference type="NCBI Taxonomy" id="1192034"/>
    <lineage>
        <taxon>Bacteria</taxon>
        <taxon>Pseudomonadati</taxon>
        <taxon>Myxococcota</taxon>
        <taxon>Polyangia</taxon>
        <taxon>Polyangiales</taxon>
        <taxon>Polyangiaceae</taxon>
        <taxon>Chondromyces</taxon>
    </lineage>
</organism>
<dbReference type="EC" id="3.5.1.28" evidence="2"/>
<dbReference type="Pfam" id="PF01476">
    <property type="entry name" value="LysM"/>
    <property type="match status" value="1"/>
</dbReference>
<dbReference type="GO" id="GO:0008745">
    <property type="term" value="F:N-acetylmuramoyl-L-alanine amidase activity"/>
    <property type="evidence" value="ECO:0007669"/>
    <property type="project" value="UniProtKB-EC"/>
</dbReference>
<sequence length="439" mass="46667">MDLLTHEVTTGDSLYGIARQHNVDIRDLQVVRGDQTFDLGATGNGFDPTSLGPGDKVLTPNAAQPCTFGVNGCGADVEAQAAAANADTQTLTTQGEAVEKDCAAADGDLSTESPCEKPRYVVVIDPGHGGTSYTDNYDDSSWNNAIGVVSNVLEKTMSHRFAAIVKQTLDNWAGKFAAYVDIEVLLTKTDENLNLRGRDRAKVAKDAKADFFVILHFNSVGEGSPSVFTRNGLTKRVTWEEPGYLDLTPGVVGQTRDQPEGFKRRLFSTTSPIRGAQRVKRSSNINEDLELVTSDAFAKAVVGNVVTMMKQLDSTPSIKVQGDAVVNTAALSRIHLGTKGIATCYLEGDYINIESGDRLWNPVQYAANIASVNGGTAADASTLPAANAMYESGSVAIALAILMPILRTDVVARSGKDLDTLVGMLGPQAGIQPVLESQP</sequence>
<protein>
    <recommendedName>
        <fullName evidence="2">N-acetylmuramoyl-L-alanine amidase</fullName>
        <ecNumber evidence="2">3.5.1.28</ecNumber>
    </recommendedName>
</protein>
<evidence type="ECO:0000313" key="6">
    <source>
        <dbReference type="Proteomes" id="UP000019678"/>
    </source>
</evidence>
<dbReference type="InterPro" id="IPR050695">
    <property type="entry name" value="N-acetylmuramoyl_amidase_3"/>
</dbReference>
<dbReference type="CDD" id="cd00118">
    <property type="entry name" value="LysM"/>
    <property type="match status" value="1"/>
</dbReference>
<dbReference type="PROSITE" id="PS51782">
    <property type="entry name" value="LYSM"/>
    <property type="match status" value="1"/>
</dbReference>
<evidence type="ECO:0000313" key="5">
    <source>
        <dbReference type="EMBL" id="EYF02727.1"/>
    </source>
</evidence>